<feature type="domain" description="PIN" evidence="1">
    <location>
        <begin position="2"/>
        <end position="123"/>
    </location>
</feature>
<dbReference type="InterPro" id="IPR029060">
    <property type="entry name" value="PIN-like_dom_sf"/>
</dbReference>
<dbReference type="Proteomes" id="UP000502433">
    <property type="component" value="Chromosome"/>
</dbReference>
<evidence type="ECO:0000259" key="1">
    <source>
        <dbReference type="Pfam" id="PF01850"/>
    </source>
</evidence>
<evidence type="ECO:0000313" key="2">
    <source>
        <dbReference type="EMBL" id="QJB45253.1"/>
    </source>
</evidence>
<dbReference type="GO" id="GO:0016075">
    <property type="term" value="P:rRNA catabolic process"/>
    <property type="evidence" value="ECO:0007669"/>
    <property type="project" value="TreeGrafter"/>
</dbReference>
<evidence type="ECO:0000313" key="3">
    <source>
        <dbReference type="Proteomes" id="UP000502433"/>
    </source>
</evidence>
<accession>A0A6H2C1E2</accession>
<organism evidence="2 3">
    <name type="scientific">Dolichospermum flos-aquae CCAP 1403/13F</name>
    <dbReference type="NCBI Taxonomy" id="315271"/>
    <lineage>
        <taxon>Bacteria</taxon>
        <taxon>Bacillati</taxon>
        <taxon>Cyanobacteriota</taxon>
        <taxon>Cyanophyceae</taxon>
        <taxon>Nostocales</taxon>
        <taxon>Aphanizomenonaceae</taxon>
        <taxon>Dolichospermum</taxon>
    </lineage>
</organism>
<gene>
    <name evidence="2" type="ORF">HGD76_14795</name>
</gene>
<dbReference type="PANTHER" id="PTHR42188">
    <property type="entry name" value="23S RRNA-SPECIFIC ENDONUCLEASE VAPC20"/>
    <property type="match status" value="1"/>
</dbReference>
<dbReference type="RefSeq" id="WP_015079004.1">
    <property type="nucleotide sequence ID" value="NZ_CP051206.1"/>
</dbReference>
<dbReference type="InterPro" id="IPR002716">
    <property type="entry name" value="PIN_dom"/>
</dbReference>
<dbReference type="GO" id="GO:0004521">
    <property type="term" value="F:RNA endonuclease activity"/>
    <property type="evidence" value="ECO:0007669"/>
    <property type="project" value="InterPro"/>
</dbReference>
<name>A0A6H2C1E2_DOLFA</name>
<dbReference type="AlphaFoldDB" id="A0A6H2C1E2"/>
<reference evidence="2 3" key="2">
    <citation type="submission" date="2020-04" db="EMBL/GenBank/DDBJ databases">
        <authorList>
            <person name="Fomenkov A."/>
            <person name="Anton B.P."/>
            <person name="Roberts R.J."/>
        </authorList>
    </citation>
    <scope>NUCLEOTIDE SEQUENCE [LARGE SCALE GENOMIC DNA]</scope>
    <source>
        <strain evidence="2 3">CCAP 1403/13f</strain>
    </source>
</reference>
<dbReference type="EMBL" id="CP051206">
    <property type="protein sequence ID" value="QJB45253.1"/>
    <property type="molecule type" value="Genomic_DNA"/>
</dbReference>
<dbReference type="Pfam" id="PF01850">
    <property type="entry name" value="PIN"/>
    <property type="match status" value="1"/>
</dbReference>
<dbReference type="PANTHER" id="PTHR42188:SF1">
    <property type="entry name" value="23S RRNA-SPECIFIC ENDONUCLEASE VAPC20"/>
    <property type="match status" value="1"/>
</dbReference>
<dbReference type="KEGG" id="dfs:HGD76_14795"/>
<protein>
    <submittedName>
        <fullName evidence="2">Type II toxin-antitoxin system VapC family toxin</fullName>
    </submittedName>
</protein>
<reference evidence="2 3" key="1">
    <citation type="submission" date="2020-04" db="EMBL/GenBank/DDBJ databases">
        <title>Genome-Wide Identification of 5-Methylcytosine Sites in Bacterial Genomes By High-Throughput Sequencing of MspJI Restriction Fragments.</title>
        <authorList>
            <person name="Wu V."/>
        </authorList>
    </citation>
    <scope>NUCLEOTIDE SEQUENCE [LARGE SCALE GENOMIC DNA]</scope>
    <source>
        <strain evidence="2 3">CCAP 1403/13f</strain>
    </source>
</reference>
<dbReference type="InterPro" id="IPR039018">
    <property type="entry name" value="VapC20-like"/>
</dbReference>
<dbReference type="SUPFAM" id="SSF88723">
    <property type="entry name" value="PIN domain-like"/>
    <property type="match status" value="1"/>
</dbReference>
<proteinExistence type="predicted"/>
<dbReference type="Gene3D" id="3.40.50.1010">
    <property type="entry name" value="5'-nuclease"/>
    <property type="match status" value="1"/>
</dbReference>
<sequence length="141" mass="16507">MIIVDTGFWLALANKKDAVHISAKKRFQDLANQKFITTWCVVTETCYLLEKRVGIDAPKIFINKISTGKLQIFDLKQHHCQRIEELMEKYKDLPMDLADASLVILAEELGHGQILSVDYRDFNTYRWKNTEPFDNLFHEFL</sequence>